<feature type="domain" description="Methyltransferase" evidence="1">
    <location>
        <begin position="44"/>
        <end position="148"/>
    </location>
</feature>
<dbReference type="SUPFAM" id="SSF53335">
    <property type="entry name" value="S-adenosyl-L-methionine-dependent methyltransferases"/>
    <property type="match status" value="1"/>
</dbReference>
<dbReference type="RefSeq" id="WP_110310050.1">
    <property type="nucleotide sequence ID" value="NZ_QICL01000006.1"/>
</dbReference>
<dbReference type="GO" id="GO:0008757">
    <property type="term" value="F:S-adenosylmethionine-dependent methyltransferase activity"/>
    <property type="evidence" value="ECO:0007669"/>
    <property type="project" value="InterPro"/>
</dbReference>
<dbReference type="Gene3D" id="3.40.50.150">
    <property type="entry name" value="Vaccinia Virus protein VP39"/>
    <property type="match status" value="1"/>
</dbReference>
<dbReference type="InterPro" id="IPR025714">
    <property type="entry name" value="Methyltranfer_dom"/>
</dbReference>
<dbReference type="Proteomes" id="UP000247973">
    <property type="component" value="Unassembled WGS sequence"/>
</dbReference>
<comment type="caution">
    <text evidence="2">The sequence shown here is derived from an EMBL/GenBank/DDBJ whole genome shotgun (WGS) entry which is preliminary data.</text>
</comment>
<protein>
    <submittedName>
        <fullName evidence="2">Ubiquinone/menaquinone biosynthesis C-methylase UbiE</fullName>
    </submittedName>
</protein>
<keyword evidence="2" id="KW-0489">Methyltransferase</keyword>
<evidence type="ECO:0000313" key="2">
    <source>
        <dbReference type="EMBL" id="PXV65855.1"/>
    </source>
</evidence>
<keyword evidence="3" id="KW-1185">Reference proteome</keyword>
<evidence type="ECO:0000259" key="1">
    <source>
        <dbReference type="Pfam" id="PF13847"/>
    </source>
</evidence>
<keyword evidence="2" id="KW-0808">Transferase</keyword>
<dbReference type="Pfam" id="PF13847">
    <property type="entry name" value="Methyltransf_31"/>
    <property type="match status" value="1"/>
</dbReference>
<organism evidence="2 3">
    <name type="scientific">Dysgonomonas alginatilytica</name>
    <dbReference type="NCBI Taxonomy" id="1605892"/>
    <lineage>
        <taxon>Bacteria</taxon>
        <taxon>Pseudomonadati</taxon>
        <taxon>Bacteroidota</taxon>
        <taxon>Bacteroidia</taxon>
        <taxon>Bacteroidales</taxon>
        <taxon>Dysgonomonadaceae</taxon>
        <taxon>Dysgonomonas</taxon>
    </lineage>
</organism>
<dbReference type="InterPro" id="IPR029063">
    <property type="entry name" value="SAM-dependent_MTases_sf"/>
</dbReference>
<proteinExistence type="predicted"/>
<dbReference type="EMBL" id="QICL01000006">
    <property type="protein sequence ID" value="PXV65855.1"/>
    <property type="molecule type" value="Genomic_DNA"/>
</dbReference>
<dbReference type="OrthoDB" id="9805171at2"/>
<reference evidence="2 3" key="1">
    <citation type="submission" date="2018-03" db="EMBL/GenBank/DDBJ databases">
        <title>Genomic Encyclopedia of Archaeal and Bacterial Type Strains, Phase II (KMG-II): from individual species to whole genera.</title>
        <authorList>
            <person name="Goeker M."/>
        </authorList>
    </citation>
    <scope>NUCLEOTIDE SEQUENCE [LARGE SCALE GENOMIC DNA]</scope>
    <source>
        <strain evidence="2 3">DSM 100214</strain>
    </source>
</reference>
<dbReference type="PANTHER" id="PTHR43861">
    <property type="entry name" value="TRANS-ACONITATE 2-METHYLTRANSFERASE-RELATED"/>
    <property type="match status" value="1"/>
</dbReference>
<dbReference type="PANTHER" id="PTHR43861:SF1">
    <property type="entry name" value="TRANS-ACONITATE 2-METHYLTRANSFERASE"/>
    <property type="match status" value="1"/>
</dbReference>
<evidence type="ECO:0000313" key="3">
    <source>
        <dbReference type="Proteomes" id="UP000247973"/>
    </source>
</evidence>
<dbReference type="GO" id="GO:0032259">
    <property type="term" value="P:methylation"/>
    <property type="evidence" value="ECO:0007669"/>
    <property type="project" value="UniProtKB-KW"/>
</dbReference>
<name>A0A2V3PQC4_9BACT</name>
<gene>
    <name evidence="2" type="ORF">CLV62_10628</name>
</gene>
<dbReference type="CDD" id="cd02440">
    <property type="entry name" value="AdoMet_MTases"/>
    <property type="match status" value="1"/>
</dbReference>
<dbReference type="AlphaFoldDB" id="A0A2V3PQC4"/>
<sequence>MKNYLNKNLNYLQSDVTNACDELGIWAAPFGILLLDNFPIRKYQNYLDIGCGTGFPLIEIANRLGNNCKSTGIDPWEEAVKRAQAKIDTLQLDHISIIEGSAESINFPDNHFDLITSNLGINNFEDPLQVMNESYRTLKQGGTFCATTNLTGTFDEFYKLFRESLLELGFEKYLAQLDNHINHRGTEESSIKLFENSGFKIINTIKSEHSMRFYNGSAFLNHSFIIIGFIDSWRNMFEEADKELFFDNFEQKLNAYANRQGELRLTIPMLYIEARKEKGFGV</sequence>
<keyword evidence="2" id="KW-0830">Ubiquinone</keyword>
<accession>A0A2V3PQC4</accession>